<feature type="signal peptide" evidence="1">
    <location>
        <begin position="1"/>
        <end position="21"/>
    </location>
</feature>
<keyword evidence="1" id="KW-0732">Signal</keyword>
<sequence length="244" mass="27986">MQLKTCIAVLLSVTLLPTLHAQEKELLFSGKIIFEKKVQIVKAYEKYHHIRRGEKDTLPEFKYSYFDLYFDVAKTLYRPGEKVTNFNAWEFPAEDNIVFNDLTLATTVSSKRIEQNYFLFNEALRKLKWKMTEEVKNIAGFACKRANAALWDSVIVIAYYCPSIPVSGGPESFTGLPGMILGLEMPDEHTSIFATVVKKEADITSIKKPQRGEPVSYKELDKKLRPILATYGKDAEFYRKGMFL</sequence>
<evidence type="ECO:0000313" key="3">
    <source>
        <dbReference type="Proteomes" id="UP001597511"/>
    </source>
</evidence>
<proteinExistence type="predicted"/>
<gene>
    <name evidence="2" type="ORF">ACFS6H_19130</name>
</gene>
<dbReference type="EMBL" id="JBHUOZ010000003">
    <property type="protein sequence ID" value="MFD2921841.1"/>
    <property type="molecule type" value="Genomic_DNA"/>
</dbReference>
<dbReference type="Pfam" id="PF09697">
    <property type="entry name" value="Porph_ging"/>
    <property type="match status" value="1"/>
</dbReference>
<keyword evidence="3" id="KW-1185">Reference proteome</keyword>
<name>A0ABW6AB07_9BACT</name>
<organism evidence="2 3">
    <name type="scientific">Terrimonas rubra</name>
    <dbReference type="NCBI Taxonomy" id="1035890"/>
    <lineage>
        <taxon>Bacteria</taxon>
        <taxon>Pseudomonadati</taxon>
        <taxon>Bacteroidota</taxon>
        <taxon>Chitinophagia</taxon>
        <taxon>Chitinophagales</taxon>
        <taxon>Chitinophagaceae</taxon>
        <taxon>Terrimonas</taxon>
    </lineage>
</organism>
<comment type="caution">
    <text evidence="2">The sequence shown here is derived from an EMBL/GenBank/DDBJ whole genome shotgun (WGS) entry which is preliminary data.</text>
</comment>
<dbReference type="Proteomes" id="UP001597511">
    <property type="component" value="Unassembled WGS sequence"/>
</dbReference>
<evidence type="ECO:0000313" key="2">
    <source>
        <dbReference type="EMBL" id="MFD2921841.1"/>
    </source>
</evidence>
<dbReference type="RefSeq" id="WP_386102931.1">
    <property type="nucleotide sequence ID" value="NZ_JBHUOZ010000003.1"/>
</dbReference>
<accession>A0ABW6AB07</accession>
<dbReference type="InterPro" id="IPR005901">
    <property type="entry name" value="GLPGLI"/>
</dbReference>
<protein>
    <submittedName>
        <fullName evidence="2">GLPGLI family protein</fullName>
    </submittedName>
</protein>
<feature type="chain" id="PRO_5045773208" evidence="1">
    <location>
        <begin position="22"/>
        <end position="244"/>
    </location>
</feature>
<dbReference type="NCBIfam" id="TIGR01200">
    <property type="entry name" value="GLPGLI"/>
    <property type="match status" value="1"/>
</dbReference>
<reference evidence="3" key="1">
    <citation type="journal article" date="2019" name="Int. J. Syst. Evol. Microbiol.">
        <title>The Global Catalogue of Microorganisms (GCM) 10K type strain sequencing project: providing services to taxonomists for standard genome sequencing and annotation.</title>
        <authorList>
            <consortium name="The Broad Institute Genomics Platform"/>
            <consortium name="The Broad Institute Genome Sequencing Center for Infectious Disease"/>
            <person name="Wu L."/>
            <person name="Ma J."/>
        </authorList>
    </citation>
    <scope>NUCLEOTIDE SEQUENCE [LARGE SCALE GENOMIC DNA]</scope>
    <source>
        <strain evidence="3">KCTC 23299</strain>
    </source>
</reference>
<evidence type="ECO:0000256" key="1">
    <source>
        <dbReference type="SAM" id="SignalP"/>
    </source>
</evidence>